<evidence type="ECO:0000313" key="11">
    <source>
        <dbReference type="Proteomes" id="UP001570417"/>
    </source>
</evidence>
<feature type="domain" description="Ribosomal protein L9" evidence="8">
    <location>
        <begin position="1"/>
        <end position="47"/>
    </location>
</feature>
<protein>
    <recommendedName>
        <fullName evidence="6 7">Large ribosomal subunit protein bL9</fullName>
    </recommendedName>
</protein>
<keyword evidence="5 7" id="KW-0687">Ribonucleoprotein</keyword>
<evidence type="ECO:0000256" key="5">
    <source>
        <dbReference type="ARBA" id="ARBA00023274"/>
    </source>
</evidence>
<evidence type="ECO:0000256" key="6">
    <source>
        <dbReference type="ARBA" id="ARBA00035292"/>
    </source>
</evidence>
<dbReference type="InterPro" id="IPR020070">
    <property type="entry name" value="Ribosomal_bL9_N"/>
</dbReference>
<dbReference type="Pfam" id="PF03948">
    <property type="entry name" value="Ribosomal_L9_C"/>
    <property type="match status" value="1"/>
</dbReference>
<dbReference type="InterPro" id="IPR020069">
    <property type="entry name" value="Ribosomal_bL9_C"/>
</dbReference>
<dbReference type="HAMAP" id="MF_00503">
    <property type="entry name" value="Ribosomal_bL9"/>
    <property type="match status" value="1"/>
</dbReference>
<dbReference type="NCBIfam" id="TIGR00158">
    <property type="entry name" value="L9"/>
    <property type="match status" value="1"/>
</dbReference>
<dbReference type="RefSeq" id="WP_273296569.1">
    <property type="nucleotide sequence ID" value="NZ_JBFRUW010000088.1"/>
</dbReference>
<dbReference type="SUPFAM" id="SSF55653">
    <property type="entry name" value="Ribosomal protein L9 C-domain"/>
    <property type="match status" value="1"/>
</dbReference>
<dbReference type="Gene3D" id="3.40.5.10">
    <property type="entry name" value="Ribosomal protein L9, N-terminal domain"/>
    <property type="match status" value="1"/>
</dbReference>
<keyword evidence="4 7" id="KW-0689">Ribosomal protein</keyword>
<dbReference type="GO" id="GO:0005840">
    <property type="term" value="C:ribosome"/>
    <property type="evidence" value="ECO:0007669"/>
    <property type="project" value="UniProtKB-KW"/>
</dbReference>
<dbReference type="InterPro" id="IPR036791">
    <property type="entry name" value="Ribosomal_bL9_C_sf"/>
</dbReference>
<evidence type="ECO:0000256" key="4">
    <source>
        <dbReference type="ARBA" id="ARBA00022980"/>
    </source>
</evidence>
<evidence type="ECO:0000259" key="8">
    <source>
        <dbReference type="Pfam" id="PF01281"/>
    </source>
</evidence>
<dbReference type="Pfam" id="PF01281">
    <property type="entry name" value="Ribosomal_L9_N"/>
    <property type="match status" value="1"/>
</dbReference>
<dbReference type="InterPro" id="IPR036935">
    <property type="entry name" value="Ribosomal_bL9_N_sf"/>
</dbReference>
<organism evidence="10 11">
    <name type="scientific">Vibrio gallaecicus</name>
    <dbReference type="NCBI Taxonomy" id="552386"/>
    <lineage>
        <taxon>Bacteria</taxon>
        <taxon>Pseudomonadati</taxon>
        <taxon>Pseudomonadota</taxon>
        <taxon>Gammaproteobacteria</taxon>
        <taxon>Vibrionales</taxon>
        <taxon>Vibrionaceae</taxon>
        <taxon>Vibrio</taxon>
    </lineage>
</organism>
<gene>
    <name evidence="7 10" type="primary">rplI</name>
    <name evidence="10" type="ORF">AB4566_19880</name>
</gene>
<dbReference type="InterPro" id="IPR009027">
    <property type="entry name" value="Ribosomal_bL9/RNase_H1_N"/>
</dbReference>
<comment type="caution">
    <text evidence="10">The sequence shown here is derived from an EMBL/GenBank/DDBJ whole genome shotgun (WGS) entry which is preliminary data.</text>
</comment>
<name>A0ABV4NGP2_9VIBR</name>
<feature type="domain" description="Large ribosomal subunit protein bL9 C-terminal" evidence="9">
    <location>
        <begin position="64"/>
        <end position="148"/>
    </location>
</feature>
<dbReference type="PANTHER" id="PTHR21368">
    <property type="entry name" value="50S RIBOSOMAL PROTEIN L9"/>
    <property type="match status" value="1"/>
</dbReference>
<sequence>MQVILLDKIGNLGGLGDQVNVKSGYARNFLIPQGKVVMATKENVAMFETRRAELEAKVAEQLAAAEARAETVNTLEGVTIASKAGDEGKLFGSIGTRDIADAITAAGVAVVKSEVRLPEGALRNIGEFEVSIQLHSEVFATAKISIVATA</sequence>
<comment type="function">
    <text evidence="7">Binds to the 23S rRNA.</text>
</comment>
<reference evidence="10 11" key="1">
    <citation type="journal article" date="2024" name="ISME J.">
        <title>Tailless and filamentous prophages are predominant in marine Vibrio.</title>
        <authorList>
            <person name="Steensen K."/>
            <person name="Seneca J."/>
            <person name="Bartlau N."/>
            <person name="Yu X.A."/>
            <person name="Hussain F.A."/>
            <person name="Polz M.F."/>
        </authorList>
    </citation>
    <scope>NUCLEOTIDE SEQUENCE [LARGE SCALE GENOMIC DNA]</scope>
    <source>
        <strain evidence="10 11">10N.222.51.A1</strain>
    </source>
</reference>
<evidence type="ECO:0000313" key="10">
    <source>
        <dbReference type="EMBL" id="MFA0570531.1"/>
    </source>
</evidence>
<keyword evidence="3 7" id="KW-0694">RNA-binding</keyword>
<dbReference type="Gene3D" id="3.10.430.100">
    <property type="entry name" value="Ribosomal protein L9, C-terminal domain"/>
    <property type="match status" value="1"/>
</dbReference>
<comment type="similarity">
    <text evidence="1 7">Belongs to the bacterial ribosomal protein bL9 family.</text>
</comment>
<keyword evidence="11" id="KW-1185">Reference proteome</keyword>
<keyword evidence="2 7" id="KW-0699">rRNA-binding</keyword>
<dbReference type="InterPro" id="IPR020594">
    <property type="entry name" value="Ribosomal_bL9_bac/chp"/>
</dbReference>
<evidence type="ECO:0000256" key="2">
    <source>
        <dbReference type="ARBA" id="ARBA00022730"/>
    </source>
</evidence>
<dbReference type="SUPFAM" id="SSF55658">
    <property type="entry name" value="L9 N-domain-like"/>
    <property type="match status" value="1"/>
</dbReference>
<evidence type="ECO:0000259" key="9">
    <source>
        <dbReference type="Pfam" id="PF03948"/>
    </source>
</evidence>
<accession>A0ABV4NGP2</accession>
<dbReference type="EMBL" id="JBFRUW010000088">
    <property type="protein sequence ID" value="MFA0570531.1"/>
    <property type="molecule type" value="Genomic_DNA"/>
</dbReference>
<dbReference type="InterPro" id="IPR000244">
    <property type="entry name" value="Ribosomal_bL9"/>
</dbReference>
<evidence type="ECO:0000256" key="3">
    <source>
        <dbReference type="ARBA" id="ARBA00022884"/>
    </source>
</evidence>
<evidence type="ECO:0000256" key="1">
    <source>
        <dbReference type="ARBA" id="ARBA00010605"/>
    </source>
</evidence>
<proteinExistence type="inferred from homology"/>
<evidence type="ECO:0000256" key="7">
    <source>
        <dbReference type="HAMAP-Rule" id="MF_00503"/>
    </source>
</evidence>
<dbReference type="Proteomes" id="UP001570417">
    <property type="component" value="Unassembled WGS sequence"/>
</dbReference>